<dbReference type="Pfam" id="PF01183">
    <property type="entry name" value="Glyco_hydro_25"/>
    <property type="match status" value="1"/>
</dbReference>
<dbReference type="PROSITE" id="PS51170">
    <property type="entry name" value="CW"/>
    <property type="match status" value="1"/>
</dbReference>
<dbReference type="SUPFAM" id="SSF51445">
    <property type="entry name" value="(Trans)glycosidases"/>
    <property type="match status" value="1"/>
</dbReference>
<dbReference type="RefSeq" id="WP_187426232.1">
    <property type="nucleotide sequence ID" value="NZ_CP060636.1"/>
</dbReference>
<sequence>MRKIILTFLLLLPIFVMNIEAKTFKENDVIEEKKDEKVQGWSIEDGKTYYVDEIGHRVIGIKKINNEYYYFENDGSLCCTQKWKYIDNQWYLVKANGMLKIGWYHNEEGWHYFNSEGQMLTGWQEIDGNTYLFTDKGVITTGWRNQNGWRYFNEQGHMYLGWKYVSGEKYYFNYRGYITIGINEIGNELYYFNEQGHLNKQEKWRKINGEWYFIKSDGRLKIGWYHNEEGWHYFNSEGQMLTGWQEINGNTYLFTDKGIITTGWRNQNGWRYFNEQGHMFLGWREISGEKYYFNKDGYITTGFMSIDSKIYYFNEQGHMMIGNVYINGENYYFYEDGHMAKNEWVIKDKKSLYYDENGILIKNKKIIIQGIEYNFDENGYITSWVFGKDGEVYYYNQGVKLTGWQSLGGQKYYFNSLGQRIGNGNVKKVIDISEFDGIIDWIKVVEQGDIDHVIVRIGFGDVREDYQLQRNIQKLKQYKIPFSLYLYSYAENNDEAIAEANFVVKILDKYNIDRNTKIYYDIEKPTYLDGRDIKIKPSQYKKIIPTFMNILNKHGFKNCAVYTYTSYLYNKDSGFGGDSDLIKLVEWIAQYNSDHVYYAGKDLKETDFKGWQYSEYEYIPGFLNNVDVSIFFN</sequence>
<keyword evidence="5" id="KW-1185">Reference proteome</keyword>
<dbReference type="PANTHER" id="PTHR34135:SF2">
    <property type="entry name" value="LYSOZYME"/>
    <property type="match status" value="1"/>
</dbReference>
<evidence type="ECO:0000313" key="5">
    <source>
        <dbReference type="Proteomes" id="UP000515856"/>
    </source>
</evidence>
<dbReference type="GO" id="GO:0016052">
    <property type="term" value="P:carbohydrate catabolic process"/>
    <property type="evidence" value="ECO:0007669"/>
    <property type="project" value="TreeGrafter"/>
</dbReference>
<reference evidence="4 5" key="1">
    <citation type="submission" date="2020-08" db="EMBL/GenBank/DDBJ databases">
        <authorList>
            <person name="Liu C."/>
            <person name="Sun Q."/>
        </authorList>
    </citation>
    <scope>NUCLEOTIDE SEQUENCE [LARGE SCALE GENOMIC DNA]</scope>
    <source>
        <strain evidence="4 5">NSJ-61</strain>
    </source>
</reference>
<dbReference type="Pfam" id="PF19127">
    <property type="entry name" value="Choline_bind_3"/>
    <property type="match status" value="3"/>
</dbReference>
<evidence type="ECO:0000313" key="4">
    <source>
        <dbReference type="EMBL" id="QNM12694.1"/>
    </source>
</evidence>
<gene>
    <name evidence="4" type="ORF">H9Q80_01710</name>
</gene>
<evidence type="ECO:0000256" key="2">
    <source>
        <dbReference type="ARBA" id="ARBA00022737"/>
    </source>
</evidence>
<dbReference type="InterPro" id="IPR027636">
    <property type="entry name" value="Glucan-bd_rpt"/>
</dbReference>
<dbReference type="Proteomes" id="UP000515856">
    <property type="component" value="Chromosome"/>
</dbReference>
<dbReference type="Gene3D" id="2.10.270.20">
    <property type="match status" value="1"/>
</dbReference>
<dbReference type="GO" id="GO:0009253">
    <property type="term" value="P:peptidoglycan catabolic process"/>
    <property type="evidence" value="ECO:0007669"/>
    <property type="project" value="InterPro"/>
</dbReference>
<dbReference type="InterPro" id="IPR017853">
    <property type="entry name" value="GH"/>
</dbReference>
<dbReference type="Gene3D" id="2.10.270.10">
    <property type="entry name" value="Cholin Binding"/>
    <property type="match status" value="6"/>
</dbReference>
<comment type="similarity">
    <text evidence="1">Belongs to the glycosyl hydrolase 25 family.</text>
</comment>
<evidence type="ECO:0008006" key="6">
    <source>
        <dbReference type="Google" id="ProtNLM"/>
    </source>
</evidence>
<dbReference type="InterPro" id="IPR002053">
    <property type="entry name" value="Glyco_hydro_25"/>
</dbReference>
<dbReference type="NCBIfam" id="TIGR04035">
    <property type="entry name" value="glucan_65_rpt"/>
    <property type="match status" value="1"/>
</dbReference>
<proteinExistence type="inferred from homology"/>
<feature type="repeat" description="Cell wall-binding" evidence="3">
    <location>
        <begin position="300"/>
        <end position="319"/>
    </location>
</feature>
<dbReference type="GO" id="GO:0003796">
    <property type="term" value="F:lysozyme activity"/>
    <property type="evidence" value="ECO:0007669"/>
    <property type="project" value="InterPro"/>
</dbReference>
<dbReference type="EMBL" id="CP060636">
    <property type="protein sequence ID" value="QNM12694.1"/>
    <property type="molecule type" value="Genomic_DNA"/>
</dbReference>
<dbReference type="KEGG" id="ehn:H9Q80_01710"/>
<dbReference type="InterPro" id="IPR018337">
    <property type="entry name" value="Cell_wall/Cho-bd_repeat"/>
</dbReference>
<name>A0A7G9GPG2_9FIRM</name>
<organism evidence="4 5">
    <name type="scientific">[Eubacterium] hominis</name>
    <dbReference type="NCBI Taxonomy" id="2764325"/>
    <lineage>
        <taxon>Bacteria</taxon>
        <taxon>Bacillati</taxon>
        <taxon>Bacillota</taxon>
        <taxon>Erysipelotrichia</taxon>
        <taxon>Erysipelotrichales</taxon>
        <taxon>Erysipelotrichaceae</taxon>
        <taxon>Amedibacillus</taxon>
    </lineage>
</organism>
<dbReference type="Gene3D" id="3.20.20.80">
    <property type="entry name" value="Glycosidases"/>
    <property type="match status" value="1"/>
</dbReference>
<evidence type="ECO:0000256" key="3">
    <source>
        <dbReference type="PROSITE-ProRule" id="PRU00591"/>
    </source>
</evidence>
<dbReference type="Pfam" id="PF01473">
    <property type="entry name" value="Choline_bind_1"/>
    <property type="match status" value="7"/>
</dbReference>
<accession>A0A7G9GPG2</accession>
<dbReference type="AlphaFoldDB" id="A0A7G9GPG2"/>
<evidence type="ECO:0000256" key="1">
    <source>
        <dbReference type="ARBA" id="ARBA00010646"/>
    </source>
</evidence>
<dbReference type="GO" id="GO:0016998">
    <property type="term" value="P:cell wall macromolecule catabolic process"/>
    <property type="evidence" value="ECO:0007669"/>
    <property type="project" value="InterPro"/>
</dbReference>
<protein>
    <recommendedName>
        <fullName evidence="6">Glucan-binding domain-containing protein (YG repeat)</fullName>
    </recommendedName>
</protein>
<keyword evidence="2" id="KW-0677">Repeat</keyword>
<dbReference type="PANTHER" id="PTHR34135">
    <property type="entry name" value="LYSOZYME"/>
    <property type="match status" value="1"/>
</dbReference>
<dbReference type="SUPFAM" id="SSF69360">
    <property type="entry name" value="Cell wall binding repeat"/>
    <property type="match status" value="3"/>
</dbReference>
<dbReference type="PROSITE" id="PS51904">
    <property type="entry name" value="GLYCOSYL_HYDROL_F25_2"/>
    <property type="match status" value="1"/>
</dbReference>